<sequence length="283" mass="30495">MMSLAVLVCAACAPADDSPEAAQTAPEDAATYATQTSAPTPDYKTLLAEPALGTGSWVRREASSPLPADAKAIGERWIARLDARKVLNGYGLAGKGPDGPVKSIDTGLTESEFEDWAQRNGWSVPTHIAWTFVPELVLPRVSDTASPGIRVWPASTARTGAQNEALLWGRVELRDGCVYGDLGEGKPEKLAFFHEEIGLDVDGEGYYILRDRVSGRTLARIGEQMNWGGPPSAYIAPELEREILENCGPGEIHVVGSPESQERFLTQYPHLRDPVVPPPPPQG</sequence>
<proteinExistence type="predicted"/>
<reference evidence="1 2" key="1">
    <citation type="submission" date="2021-08" db="EMBL/GenBank/DDBJ databases">
        <title>Comparative Genomics Analysis of the Genus Qipengyuania Reveals Extensive Genetic Diversity and Metabolic Versatility, Including the Description of Fifteen Novel Species.</title>
        <authorList>
            <person name="Liu Y."/>
        </authorList>
    </citation>
    <scope>NUCLEOTIDE SEQUENCE [LARGE SCALE GENOMIC DNA]</scope>
    <source>
        <strain evidence="1 2">1NDH13</strain>
    </source>
</reference>
<evidence type="ECO:0000313" key="2">
    <source>
        <dbReference type="Proteomes" id="UP000824281"/>
    </source>
</evidence>
<dbReference type="EMBL" id="CP081295">
    <property type="protein sequence ID" value="QZD89934.1"/>
    <property type="molecule type" value="Genomic_DNA"/>
</dbReference>
<accession>A0ABX8ZLV6</accession>
<keyword evidence="2" id="KW-1185">Reference proteome</keyword>
<protein>
    <submittedName>
        <fullName evidence="1">Uncharacterized protein</fullName>
    </submittedName>
</protein>
<dbReference type="RefSeq" id="WP_221425410.1">
    <property type="nucleotide sequence ID" value="NZ_CP081295.1"/>
</dbReference>
<evidence type="ECO:0000313" key="1">
    <source>
        <dbReference type="EMBL" id="QZD89934.1"/>
    </source>
</evidence>
<name>A0ABX8ZLV6_9SPHN</name>
<dbReference type="Proteomes" id="UP000824281">
    <property type="component" value="Chromosome"/>
</dbReference>
<gene>
    <name evidence="1" type="ORF">K3148_00520</name>
</gene>
<organism evidence="1 2">
    <name type="scientific">Qipengyuania aurantiaca</name>
    <dbReference type="NCBI Taxonomy" id="2867233"/>
    <lineage>
        <taxon>Bacteria</taxon>
        <taxon>Pseudomonadati</taxon>
        <taxon>Pseudomonadota</taxon>
        <taxon>Alphaproteobacteria</taxon>
        <taxon>Sphingomonadales</taxon>
        <taxon>Erythrobacteraceae</taxon>
        <taxon>Qipengyuania</taxon>
    </lineage>
</organism>